<accession>A0A098LWE0</accession>
<dbReference type="Gene3D" id="4.10.410.10">
    <property type="entry name" value="Pancreatic trypsin inhibitor Kunitz domain"/>
    <property type="match status" value="2"/>
</dbReference>
<dbReference type="CDD" id="cd00109">
    <property type="entry name" value="Kunitz-type"/>
    <property type="match status" value="1"/>
</dbReference>
<keyword evidence="1" id="KW-0646">Protease inhibitor</keyword>
<dbReference type="PANTHER" id="PTHR10083:SF374">
    <property type="entry name" value="BPTI_KUNITZ INHIBITOR DOMAIN-CONTAINING PROTEIN"/>
    <property type="match status" value="1"/>
</dbReference>
<feature type="domain" description="BPTI/Kunitz inhibitor" evidence="4">
    <location>
        <begin position="89"/>
        <end position="139"/>
    </location>
</feature>
<evidence type="ECO:0000256" key="2">
    <source>
        <dbReference type="ARBA" id="ARBA00023157"/>
    </source>
</evidence>
<dbReference type="PROSITE" id="PS50279">
    <property type="entry name" value="BPTI_KUNITZ_2"/>
    <property type="match status" value="2"/>
</dbReference>
<dbReference type="InterPro" id="IPR050098">
    <property type="entry name" value="TFPI/VKTCI-like"/>
</dbReference>
<organism evidence="5">
    <name type="scientific">Crassispira cerithina</name>
    <name type="common">Sea snail</name>
    <name type="synonym">Turridrupa cerithina</name>
    <dbReference type="NCBI Taxonomy" id="1077925"/>
    <lineage>
        <taxon>Eukaryota</taxon>
        <taxon>Metazoa</taxon>
        <taxon>Spiralia</taxon>
        <taxon>Lophotrochozoa</taxon>
        <taxon>Mollusca</taxon>
        <taxon>Gastropoda</taxon>
        <taxon>Caenogastropoda</taxon>
        <taxon>Neogastropoda</taxon>
        <taxon>Conoidea</taxon>
        <taxon>Turridae</taxon>
        <taxon>Crassispira</taxon>
    </lineage>
</organism>
<dbReference type="PROSITE" id="PS00280">
    <property type="entry name" value="BPTI_KUNITZ_1"/>
    <property type="match status" value="1"/>
</dbReference>
<dbReference type="GO" id="GO:0005615">
    <property type="term" value="C:extracellular space"/>
    <property type="evidence" value="ECO:0007669"/>
    <property type="project" value="TreeGrafter"/>
</dbReference>
<dbReference type="InterPro" id="IPR020901">
    <property type="entry name" value="Prtase_inh_Kunz-CS"/>
</dbReference>
<dbReference type="GO" id="GO:0004867">
    <property type="term" value="F:serine-type endopeptidase inhibitor activity"/>
    <property type="evidence" value="ECO:0007669"/>
    <property type="project" value="InterPro"/>
</dbReference>
<sequence>METLRFAAVLLLVVQLATIRADEATSDVCQQPVKQGMCMAYFLRYYFSPQSGQCRQFIYGGCGGNGNNFQTKEVCEATCLKDRATRDVCQQPKVVGPCKAAIRRFFFNSARGVCEEFIYGGCRGNGNNFDTKKQCEAACA</sequence>
<dbReference type="EMBL" id="GBQZ01000019">
    <property type="protein sequence ID" value="JAC94797.1"/>
    <property type="molecule type" value="Transcribed_RNA"/>
</dbReference>
<dbReference type="PANTHER" id="PTHR10083">
    <property type="entry name" value="KUNITZ-TYPE PROTEASE INHIBITOR-RELATED"/>
    <property type="match status" value="1"/>
</dbReference>
<dbReference type="InterPro" id="IPR036880">
    <property type="entry name" value="Kunitz_BPTI_sf"/>
</dbReference>
<proteinExistence type="predicted"/>
<dbReference type="AlphaFoldDB" id="A0A098LWE0"/>
<reference evidence="5" key="1">
    <citation type="journal article" date="2014" name="Toxicon">
        <title>A bioinformatics survey for conotoxin-like sequences in three turrid snail venom duct transcriptomes.</title>
        <authorList>
            <person name="Gonzales D.T."/>
            <person name="Saloma C.P."/>
        </authorList>
    </citation>
    <scope>NUCLEOTIDE SEQUENCE</scope>
    <source>
        <tissue evidence="5">Venom duct</tissue>
    </source>
</reference>
<name>A0A098LWE0_CRACE</name>
<dbReference type="InterPro" id="IPR002223">
    <property type="entry name" value="Kunitz_BPTI"/>
</dbReference>
<protein>
    <submittedName>
        <fullName evidence="5">Ccr_19 putative toxin</fullName>
    </submittedName>
</protein>
<keyword evidence="3" id="KW-0732">Signal</keyword>
<dbReference type="Pfam" id="PF00014">
    <property type="entry name" value="Kunitz_BPTI"/>
    <property type="match status" value="2"/>
</dbReference>
<evidence type="ECO:0000259" key="4">
    <source>
        <dbReference type="PROSITE" id="PS50279"/>
    </source>
</evidence>
<feature type="signal peptide" evidence="3">
    <location>
        <begin position="1"/>
        <end position="21"/>
    </location>
</feature>
<dbReference type="PRINTS" id="PR00759">
    <property type="entry name" value="BASICPTASE"/>
</dbReference>
<evidence type="ECO:0000313" key="5">
    <source>
        <dbReference type="EMBL" id="JAC94797.1"/>
    </source>
</evidence>
<keyword evidence="2" id="KW-1015">Disulfide bond</keyword>
<evidence type="ECO:0000256" key="3">
    <source>
        <dbReference type="SAM" id="SignalP"/>
    </source>
</evidence>
<reference evidence="5" key="2">
    <citation type="submission" date="2014-09" db="EMBL/GenBank/DDBJ databases">
        <authorList>
            <person name="Gonzales D.T.T."/>
            <person name="Saloma C.P."/>
        </authorList>
    </citation>
    <scope>NUCLEOTIDE SEQUENCE</scope>
    <source>
        <tissue evidence="5">Venom duct</tissue>
    </source>
</reference>
<feature type="domain" description="BPTI/Kunitz inhibitor" evidence="4">
    <location>
        <begin position="29"/>
        <end position="79"/>
    </location>
</feature>
<feature type="chain" id="PRO_5001937564" evidence="3">
    <location>
        <begin position="22"/>
        <end position="140"/>
    </location>
</feature>
<dbReference type="FunFam" id="4.10.410.10:FF:000021">
    <property type="entry name" value="Serine protease inhibitor, putative"/>
    <property type="match status" value="2"/>
</dbReference>
<dbReference type="SUPFAM" id="SSF57362">
    <property type="entry name" value="BPTI-like"/>
    <property type="match status" value="2"/>
</dbReference>
<evidence type="ECO:0000256" key="1">
    <source>
        <dbReference type="ARBA" id="ARBA00022690"/>
    </source>
</evidence>
<dbReference type="SMART" id="SM00131">
    <property type="entry name" value="KU"/>
    <property type="match status" value="2"/>
</dbReference>